<organism evidence="2 3">
    <name type="scientific">Nitrospira defluvii</name>
    <dbReference type="NCBI Taxonomy" id="330214"/>
    <lineage>
        <taxon>Bacteria</taxon>
        <taxon>Pseudomonadati</taxon>
        <taxon>Nitrospirota</taxon>
        <taxon>Nitrospiria</taxon>
        <taxon>Nitrospirales</taxon>
        <taxon>Nitrospiraceae</taxon>
        <taxon>Nitrospira</taxon>
    </lineage>
</organism>
<evidence type="ECO:0000313" key="3">
    <source>
        <dbReference type="Proteomes" id="UP000675880"/>
    </source>
</evidence>
<comment type="caution">
    <text evidence="2">The sequence shown here is derived from an EMBL/GenBank/DDBJ whole genome shotgun (WGS) entry which is preliminary data.</text>
</comment>
<evidence type="ECO:0008006" key="4">
    <source>
        <dbReference type="Google" id="ProtNLM"/>
    </source>
</evidence>
<proteinExistence type="predicted"/>
<dbReference type="RefSeq" id="WP_213042725.1">
    <property type="nucleotide sequence ID" value="NZ_CAJNBJ010000016.1"/>
</dbReference>
<dbReference type="Proteomes" id="UP000675880">
    <property type="component" value="Unassembled WGS sequence"/>
</dbReference>
<keyword evidence="1" id="KW-0732">Signal</keyword>
<sequence>MTPLVRAIVLIGMVLGCAACGPYKAGTQPSHVDVAELKSGRLSREKVVERLGKPRAVTRNPDGGTTERFEFYEGSDSTWKGARVVLHVVGDVVTLGAWEIVANPIEFFVRGGRLVGEAQFDSEGGLRSFIIVGRDVRPMEQGQREGKSPS</sequence>
<keyword evidence="3" id="KW-1185">Reference proteome</keyword>
<gene>
    <name evidence="2" type="ORF">NSPZN2_30582</name>
</gene>
<feature type="signal peptide" evidence="1">
    <location>
        <begin position="1"/>
        <end position="25"/>
    </location>
</feature>
<dbReference type="EMBL" id="CAJNBJ010000016">
    <property type="protein sequence ID" value="CAE6759707.1"/>
    <property type="molecule type" value="Genomic_DNA"/>
</dbReference>
<accession>A0ABM8RLJ4</accession>
<evidence type="ECO:0000256" key="1">
    <source>
        <dbReference type="SAM" id="SignalP"/>
    </source>
</evidence>
<evidence type="ECO:0000313" key="2">
    <source>
        <dbReference type="EMBL" id="CAE6759707.1"/>
    </source>
</evidence>
<dbReference type="PROSITE" id="PS51257">
    <property type="entry name" value="PROKAR_LIPOPROTEIN"/>
    <property type="match status" value="1"/>
</dbReference>
<name>A0ABM8RLJ4_9BACT</name>
<reference evidence="2 3" key="1">
    <citation type="submission" date="2021-02" db="EMBL/GenBank/DDBJ databases">
        <authorList>
            <person name="Han P."/>
        </authorList>
    </citation>
    <scope>NUCLEOTIDE SEQUENCE [LARGE SCALE GENOMIC DNA]</scope>
    <source>
        <strain evidence="2">Candidatus Nitrospira sp. ZN2</strain>
    </source>
</reference>
<protein>
    <recommendedName>
        <fullName evidence="4">Lipoprotein</fullName>
    </recommendedName>
</protein>
<feature type="chain" id="PRO_5045547804" description="Lipoprotein" evidence="1">
    <location>
        <begin position="26"/>
        <end position="150"/>
    </location>
</feature>